<reference evidence="7" key="1">
    <citation type="journal article" date="2023" name="Nat. Microbiol.">
        <title>Babesia duncani multi-omics identifies virulence factors and drug targets.</title>
        <authorList>
            <person name="Singh P."/>
            <person name="Lonardi S."/>
            <person name="Liang Q."/>
            <person name="Vydyam P."/>
            <person name="Khabirova E."/>
            <person name="Fang T."/>
            <person name="Gihaz S."/>
            <person name="Thekkiniath J."/>
            <person name="Munshi M."/>
            <person name="Abel S."/>
            <person name="Ciampossin L."/>
            <person name="Batugedara G."/>
            <person name="Gupta M."/>
            <person name="Lu X.M."/>
            <person name="Lenz T."/>
            <person name="Chakravarty S."/>
            <person name="Cornillot E."/>
            <person name="Hu Y."/>
            <person name="Ma W."/>
            <person name="Gonzalez L.M."/>
            <person name="Sanchez S."/>
            <person name="Estrada K."/>
            <person name="Sanchez-Flores A."/>
            <person name="Montero E."/>
            <person name="Harb O.S."/>
            <person name="Le Roch K.G."/>
            <person name="Mamoun C.B."/>
        </authorList>
    </citation>
    <scope>NUCLEOTIDE SEQUENCE</scope>
    <source>
        <strain evidence="7">WA1</strain>
    </source>
</reference>
<dbReference type="Proteomes" id="UP001214638">
    <property type="component" value="Unassembled WGS sequence"/>
</dbReference>
<keyword evidence="3 5" id="KW-0653">Protein transport</keyword>
<dbReference type="Gene3D" id="3.30.450.60">
    <property type="match status" value="1"/>
</dbReference>
<dbReference type="Pfam" id="PF00928">
    <property type="entry name" value="Adap_comp_sub"/>
    <property type="match status" value="1"/>
</dbReference>
<dbReference type="PANTHER" id="PTHR10529">
    <property type="entry name" value="AP COMPLEX SUBUNIT MU"/>
    <property type="match status" value="1"/>
</dbReference>
<proteinExistence type="inferred from homology"/>
<dbReference type="SUPFAM" id="SSF64356">
    <property type="entry name" value="SNARE-like"/>
    <property type="match status" value="1"/>
</dbReference>
<dbReference type="PIRSF" id="PIRSF005992">
    <property type="entry name" value="Clathrin_mu"/>
    <property type="match status" value="1"/>
</dbReference>
<dbReference type="InterPro" id="IPR001392">
    <property type="entry name" value="Clathrin_mu"/>
</dbReference>
<keyword evidence="4" id="KW-0472">Membrane</keyword>
<dbReference type="InterPro" id="IPR011012">
    <property type="entry name" value="Longin-like_dom_sf"/>
</dbReference>
<sequence>MTISALFIATNRGKLLVFRGYRDEYTQDDAEMFCANYIRDALEPMKPIYNVSRHTFARVPVSDLNLVAISSGNANCMLVLHCLCELRNILVNFLCGAVSQQNVTNNASTFLELLDEIINGGYPINFYEPLLRERMSTKMIPHFSKLRVNDIDPNLSFRTHAKPTVNAPFMGRMGIGNLKQDHALESYFGEETSHKTGALPWRPVNVHYRKNYISFQLIERLNMLINQAGDIVHFEVWGSLEINSGLSGFPQVQVRINDTFEKKQWPCVYQQDAGASEFKLPIAAKKHVTLDDFKFHTCVDLKQLTQWKTIAFTPSDGAMMLMIYRCSKNLTPPFIIKANVTKTSSLVLQYEITLKPTFSKSIAALDVVLEIPLPSNAKETRVLSKSSNTNFMPLMPYQLVKWSLARVEGGEEYSLVFHSVQSVSLDSPMEKKSQSIQMHFVMEKCSSSGLYIESATVMDRKLSKSAEYCTVSGNVVIRLQSPH</sequence>
<dbReference type="PROSITE" id="PS51072">
    <property type="entry name" value="MHD"/>
    <property type="match status" value="1"/>
</dbReference>
<dbReference type="KEGG" id="bdw:94336595"/>
<evidence type="ECO:0000256" key="4">
    <source>
        <dbReference type="ARBA" id="ARBA00023136"/>
    </source>
</evidence>
<evidence type="ECO:0000259" key="6">
    <source>
        <dbReference type="PROSITE" id="PS51072"/>
    </source>
</evidence>
<dbReference type="AlphaFoldDB" id="A0AAD9PIV7"/>
<dbReference type="GeneID" id="94336595"/>
<name>A0AAD9PIV7_9APIC</name>
<dbReference type="EMBL" id="JALLKP010000003">
    <property type="protein sequence ID" value="KAK2195704.1"/>
    <property type="molecule type" value="Genomic_DNA"/>
</dbReference>
<keyword evidence="2 5" id="KW-0813">Transport</keyword>
<evidence type="ECO:0000256" key="2">
    <source>
        <dbReference type="ARBA" id="ARBA00022448"/>
    </source>
</evidence>
<dbReference type="RefSeq" id="XP_067802547.1">
    <property type="nucleotide sequence ID" value="XM_067947325.1"/>
</dbReference>
<evidence type="ECO:0000256" key="1">
    <source>
        <dbReference type="ARBA" id="ARBA00004308"/>
    </source>
</evidence>
<accession>A0AAD9PIV7</accession>
<dbReference type="SUPFAM" id="SSF49447">
    <property type="entry name" value="Second domain of Mu2 adaptin subunit (ap50) of ap2 adaptor"/>
    <property type="match status" value="1"/>
</dbReference>
<dbReference type="GO" id="GO:0006886">
    <property type="term" value="P:intracellular protein transport"/>
    <property type="evidence" value="ECO:0007669"/>
    <property type="project" value="UniProtKB-UniRule"/>
</dbReference>
<dbReference type="InterPro" id="IPR028565">
    <property type="entry name" value="MHD"/>
</dbReference>
<dbReference type="Gene3D" id="2.60.40.1170">
    <property type="entry name" value="Mu homology domain, subdomain B"/>
    <property type="match status" value="2"/>
</dbReference>
<dbReference type="GO" id="GO:0030131">
    <property type="term" value="C:clathrin adaptor complex"/>
    <property type="evidence" value="ECO:0007669"/>
    <property type="project" value="UniProtKB-UniRule"/>
</dbReference>
<dbReference type="GO" id="GO:0012505">
    <property type="term" value="C:endomembrane system"/>
    <property type="evidence" value="ECO:0007669"/>
    <property type="project" value="UniProtKB-SubCell"/>
</dbReference>
<dbReference type="InterPro" id="IPR050431">
    <property type="entry name" value="Adaptor_comp_med_subunit"/>
</dbReference>
<feature type="domain" description="MHD" evidence="6">
    <location>
        <begin position="210"/>
        <end position="478"/>
    </location>
</feature>
<comment type="caution">
    <text evidence="7">The sequence shown here is derived from an EMBL/GenBank/DDBJ whole genome shotgun (WGS) entry which is preliminary data.</text>
</comment>
<evidence type="ECO:0000256" key="3">
    <source>
        <dbReference type="ARBA" id="ARBA00022927"/>
    </source>
</evidence>
<evidence type="ECO:0000256" key="5">
    <source>
        <dbReference type="PIRNR" id="PIRNR005992"/>
    </source>
</evidence>
<comment type="subcellular location">
    <subcellularLocation>
        <location evidence="1">Endomembrane system</location>
    </subcellularLocation>
</comment>
<comment type="similarity">
    <text evidence="5">Belongs to the adaptor complexes medium subunit family.</text>
</comment>
<dbReference type="GO" id="GO:0016192">
    <property type="term" value="P:vesicle-mediated transport"/>
    <property type="evidence" value="ECO:0007669"/>
    <property type="project" value="InterPro"/>
</dbReference>
<organism evidence="7 8">
    <name type="scientific">Babesia duncani</name>
    <dbReference type="NCBI Taxonomy" id="323732"/>
    <lineage>
        <taxon>Eukaryota</taxon>
        <taxon>Sar</taxon>
        <taxon>Alveolata</taxon>
        <taxon>Apicomplexa</taxon>
        <taxon>Aconoidasida</taxon>
        <taxon>Piroplasmida</taxon>
        <taxon>Babesiidae</taxon>
        <taxon>Babesia</taxon>
    </lineage>
</organism>
<protein>
    <submittedName>
        <fullName evidence="7">Bifunctional AP-2 complex subunit mu</fullName>
    </submittedName>
</protein>
<evidence type="ECO:0000313" key="8">
    <source>
        <dbReference type="Proteomes" id="UP001214638"/>
    </source>
</evidence>
<gene>
    <name evidence="7" type="ORF">BdWA1_002297</name>
</gene>
<dbReference type="InterPro" id="IPR036168">
    <property type="entry name" value="AP2_Mu_C_sf"/>
</dbReference>
<dbReference type="PRINTS" id="PR00314">
    <property type="entry name" value="CLATHRINADPT"/>
</dbReference>
<evidence type="ECO:0000313" key="7">
    <source>
        <dbReference type="EMBL" id="KAK2195704.1"/>
    </source>
</evidence>
<keyword evidence="8" id="KW-1185">Reference proteome</keyword>